<keyword evidence="4 7" id="KW-0732">Signal</keyword>
<evidence type="ECO:0000256" key="2">
    <source>
        <dbReference type="ARBA" id="ARBA00011073"/>
    </source>
</evidence>
<keyword evidence="6" id="KW-0720">Serine protease</keyword>
<evidence type="ECO:0000259" key="8">
    <source>
        <dbReference type="Pfam" id="PF05922"/>
    </source>
</evidence>
<dbReference type="SUPFAM" id="SSF52743">
    <property type="entry name" value="Subtilisin-like"/>
    <property type="match status" value="1"/>
</dbReference>
<dbReference type="InterPro" id="IPR037045">
    <property type="entry name" value="S8pro/Inhibitor_I9_sf"/>
</dbReference>
<proteinExistence type="inferred from homology"/>
<keyword evidence="5" id="KW-0378">Hydrolase</keyword>
<keyword evidence="3" id="KW-0645">Protease</keyword>
<dbReference type="GO" id="GO:0006508">
    <property type="term" value="P:proteolysis"/>
    <property type="evidence" value="ECO:0007669"/>
    <property type="project" value="UniProtKB-KW"/>
</dbReference>
<feature type="domain" description="Inhibitor I9" evidence="8">
    <location>
        <begin position="29"/>
        <end position="109"/>
    </location>
</feature>
<comment type="subcellular location">
    <subcellularLocation>
        <location evidence="1">Secreted</location>
    </subcellularLocation>
</comment>
<name>A0A6N2MPI7_SALVM</name>
<feature type="chain" id="PRO_5026779939" description="Inhibitor I9 domain-containing protein" evidence="7">
    <location>
        <begin position="27"/>
        <end position="176"/>
    </location>
</feature>
<dbReference type="Pfam" id="PF05922">
    <property type="entry name" value="Inhibitor_I9"/>
    <property type="match status" value="1"/>
</dbReference>
<accession>A0A6N2MPI7</accession>
<dbReference type="InterPro" id="IPR010259">
    <property type="entry name" value="S8pro/Inhibitor_I9"/>
</dbReference>
<evidence type="ECO:0000256" key="3">
    <source>
        <dbReference type="ARBA" id="ARBA00022670"/>
    </source>
</evidence>
<gene>
    <name evidence="9" type="ORF">SVIM_LOCUS403231</name>
</gene>
<evidence type="ECO:0000256" key="7">
    <source>
        <dbReference type="SAM" id="SignalP"/>
    </source>
</evidence>
<dbReference type="PANTHER" id="PTHR10795">
    <property type="entry name" value="PROPROTEIN CONVERTASE SUBTILISIN/KEXIN"/>
    <property type="match status" value="1"/>
</dbReference>
<evidence type="ECO:0000256" key="5">
    <source>
        <dbReference type="ARBA" id="ARBA00022801"/>
    </source>
</evidence>
<dbReference type="Gene3D" id="3.30.70.80">
    <property type="entry name" value="Peptidase S8 propeptide/proteinase inhibitor I9"/>
    <property type="match status" value="1"/>
</dbReference>
<organism evidence="9">
    <name type="scientific">Salix viminalis</name>
    <name type="common">Common osier</name>
    <name type="synonym">Basket willow</name>
    <dbReference type="NCBI Taxonomy" id="40686"/>
    <lineage>
        <taxon>Eukaryota</taxon>
        <taxon>Viridiplantae</taxon>
        <taxon>Streptophyta</taxon>
        <taxon>Embryophyta</taxon>
        <taxon>Tracheophyta</taxon>
        <taxon>Spermatophyta</taxon>
        <taxon>Magnoliopsida</taxon>
        <taxon>eudicotyledons</taxon>
        <taxon>Gunneridae</taxon>
        <taxon>Pentapetalae</taxon>
        <taxon>rosids</taxon>
        <taxon>fabids</taxon>
        <taxon>Malpighiales</taxon>
        <taxon>Salicaceae</taxon>
        <taxon>Saliceae</taxon>
        <taxon>Salix</taxon>
    </lineage>
</organism>
<evidence type="ECO:0000313" key="9">
    <source>
        <dbReference type="EMBL" id="VFU56273.1"/>
    </source>
</evidence>
<dbReference type="GO" id="GO:0005576">
    <property type="term" value="C:extracellular region"/>
    <property type="evidence" value="ECO:0007669"/>
    <property type="project" value="UniProtKB-SubCell"/>
</dbReference>
<dbReference type="GO" id="GO:0004252">
    <property type="term" value="F:serine-type endopeptidase activity"/>
    <property type="evidence" value="ECO:0007669"/>
    <property type="project" value="InterPro"/>
</dbReference>
<dbReference type="AlphaFoldDB" id="A0A6N2MPI7"/>
<protein>
    <recommendedName>
        <fullName evidence="8">Inhibitor I9 domain-containing protein</fullName>
    </recommendedName>
</protein>
<comment type="similarity">
    <text evidence="2">Belongs to the peptidase S8 family.</text>
</comment>
<dbReference type="Gene3D" id="3.40.50.200">
    <property type="entry name" value="Peptidase S8/S53 domain"/>
    <property type="match status" value="1"/>
</dbReference>
<dbReference type="EMBL" id="CAADRP010001918">
    <property type="protein sequence ID" value="VFU56273.1"/>
    <property type="molecule type" value="Genomic_DNA"/>
</dbReference>
<evidence type="ECO:0000256" key="4">
    <source>
        <dbReference type="ARBA" id="ARBA00022729"/>
    </source>
</evidence>
<evidence type="ECO:0000256" key="6">
    <source>
        <dbReference type="ARBA" id="ARBA00022825"/>
    </source>
</evidence>
<reference evidence="9" key="1">
    <citation type="submission" date="2019-03" db="EMBL/GenBank/DDBJ databases">
        <authorList>
            <person name="Mank J."/>
            <person name="Almeida P."/>
        </authorList>
    </citation>
    <scope>NUCLEOTIDE SEQUENCE</scope>
    <source>
        <strain evidence="9">78183</strain>
    </source>
</reference>
<dbReference type="InterPro" id="IPR036852">
    <property type="entry name" value="Peptidase_S8/S53_dom_sf"/>
</dbReference>
<sequence>MASLSWSCIFCLFLAGFGAQVGLCFSSKVYVVYMGSKSGDDPDDVLSQNHHMLASVHGGSIEQAQASHLYSYRHGFRGFAAKLTEEQASQIAQMPGVVSVFPNLKRKLHTTRSWDFMGLLGEETMEIPGHSTKNQVNVIIGFIDTGIWPESPSFSDANMPPVPAIWRGKCEPGSIQ</sequence>
<dbReference type="InterPro" id="IPR045051">
    <property type="entry name" value="SBT"/>
</dbReference>
<dbReference type="FunFam" id="3.30.70.80:FF:000002">
    <property type="entry name" value="Subtilisin-like protease SBT5.3"/>
    <property type="match status" value="1"/>
</dbReference>
<evidence type="ECO:0000256" key="1">
    <source>
        <dbReference type="ARBA" id="ARBA00004613"/>
    </source>
</evidence>
<feature type="signal peptide" evidence="7">
    <location>
        <begin position="1"/>
        <end position="26"/>
    </location>
</feature>